<dbReference type="Gene3D" id="1.10.510.10">
    <property type="entry name" value="Transferase(Phosphotransferase) domain 1"/>
    <property type="match status" value="1"/>
</dbReference>
<evidence type="ECO:0000256" key="2">
    <source>
        <dbReference type="ARBA" id="ARBA00022741"/>
    </source>
</evidence>
<protein>
    <submittedName>
        <fullName evidence="7">Protein kinase</fullName>
    </submittedName>
</protein>
<dbReference type="PROSITE" id="PS00107">
    <property type="entry name" value="PROTEIN_KINASE_ATP"/>
    <property type="match status" value="1"/>
</dbReference>
<keyword evidence="1" id="KW-0808">Transferase</keyword>
<feature type="domain" description="Protein kinase" evidence="6">
    <location>
        <begin position="202"/>
        <end position="488"/>
    </location>
</feature>
<accession>A0A328C538</accession>
<sequence>MARCNAVLLWIELHGRGERLPDKERALDWKIHQQIARVALERRLLEFDVVSQCLFELGRLADEGQAPTVRHWKERGWLEASELETVLRALGYEGEEAAVASAPFQRPAAGAGEEQAVTSRFGLRISARGRAGVEGLGLEGSTEVAGDGRDEVRTRVQGVAAAWATPAWRSAEETGRHFAFENTEVYQPALRAGEFLSGQARYELGGPLGGGGGGSVLSAHDRVLGRVVAMKIASPSTRHDARAVVRFLAEAQITGQLEHPHIMPIYDVGVLDDGRVYYTMQRVNRPSLAQVIKGLRCREPAYLEEYTLPRLLSMMKQVAGALHYAHARGVVHRDLKPSNIMLGEYGEVLVMDWGVAHVSGDRVHTKLDARDEPGAGQTLGTPAYMSPEQARGRLDLVDARSDVYGLGAVLYELLTLEPPFDGKDAAETMWRVVESELIRPSERGCDLWPLSRELEAICLRAMAREQEKRYPSARAFEEALEGELHALRRAPIAEGLERGQALLADYRDALREERDLWREIEARAGTLKPWESIERKRALWALEDAFLQAKRQGVATFGEAVRRFQQVLWIDGQEPRARAGMAELYWERYVAAKERNDMAEMLHSESMVRDYGGAAYAERFGRCAEVQISTRPPGAEVTLFPYQELDRRRVVADERQVGTTPVRLPTLESGSYMMVLQRAGSAPVRAPLFVEVGERELTVCVDLPADHRVTPGFVYVAGGLCTLGGDPEALHPGPAREVELASFFCARLPVTFREYLEWLDELSATDLQQAREHAPRTRLDGGTLAFFEASTGRWLPSPVLIEGPMRERYARDADHELDVPVVGISAMDAQAYCQWRGQRDDRPYRLLTEDEWEKAGRGVDGRFFPWGSRFDATFCKMRDSRPEFSQPEPVGVFLDDISPYGVRDLSGGVQEWCAGTGKESALRAVRGGSWMLDERACRLASRRRVLASARSGDIGFRLAYDAN</sequence>
<dbReference type="InterPro" id="IPR005532">
    <property type="entry name" value="SUMF_dom"/>
</dbReference>
<keyword evidence="4 5" id="KW-0067">ATP-binding</keyword>
<keyword evidence="3 7" id="KW-0418">Kinase</keyword>
<dbReference type="PANTHER" id="PTHR43289:SF6">
    <property type="entry name" value="SERINE_THREONINE-PROTEIN KINASE NEKL-3"/>
    <property type="match status" value="1"/>
</dbReference>
<dbReference type="Pfam" id="PF03781">
    <property type="entry name" value="FGE-sulfatase"/>
    <property type="match status" value="1"/>
</dbReference>
<evidence type="ECO:0000256" key="3">
    <source>
        <dbReference type="ARBA" id="ARBA00022777"/>
    </source>
</evidence>
<proteinExistence type="predicted"/>
<dbReference type="GO" id="GO:0005524">
    <property type="term" value="F:ATP binding"/>
    <property type="evidence" value="ECO:0007669"/>
    <property type="project" value="UniProtKB-UniRule"/>
</dbReference>
<evidence type="ECO:0000256" key="1">
    <source>
        <dbReference type="ARBA" id="ARBA00022679"/>
    </source>
</evidence>
<dbReference type="SMART" id="SM00220">
    <property type="entry name" value="S_TKc"/>
    <property type="match status" value="1"/>
</dbReference>
<dbReference type="PROSITE" id="PS50011">
    <property type="entry name" value="PROTEIN_KINASE_DOM"/>
    <property type="match status" value="1"/>
</dbReference>
<dbReference type="Gene3D" id="3.90.1580.10">
    <property type="entry name" value="paralog of FGE (formylglycine-generating enzyme)"/>
    <property type="match status" value="1"/>
</dbReference>
<organism evidence="7 8">
    <name type="scientific">Lujinxingia litoralis</name>
    <dbReference type="NCBI Taxonomy" id="2211119"/>
    <lineage>
        <taxon>Bacteria</taxon>
        <taxon>Deltaproteobacteria</taxon>
        <taxon>Bradymonadales</taxon>
        <taxon>Lujinxingiaceae</taxon>
        <taxon>Lujinxingia</taxon>
    </lineage>
</organism>
<dbReference type="Proteomes" id="UP000249169">
    <property type="component" value="Unassembled WGS sequence"/>
</dbReference>
<dbReference type="InterPro" id="IPR042095">
    <property type="entry name" value="SUMF_sf"/>
</dbReference>
<evidence type="ECO:0000256" key="5">
    <source>
        <dbReference type="PROSITE-ProRule" id="PRU10141"/>
    </source>
</evidence>
<keyword evidence="2 5" id="KW-0547">Nucleotide-binding</keyword>
<dbReference type="SUPFAM" id="SSF56112">
    <property type="entry name" value="Protein kinase-like (PK-like)"/>
    <property type="match status" value="1"/>
</dbReference>
<dbReference type="AlphaFoldDB" id="A0A328C538"/>
<dbReference type="PANTHER" id="PTHR43289">
    <property type="entry name" value="MITOGEN-ACTIVATED PROTEIN KINASE KINASE KINASE 20-RELATED"/>
    <property type="match status" value="1"/>
</dbReference>
<gene>
    <name evidence="7" type="ORF">DL240_15125</name>
</gene>
<dbReference type="InterPro" id="IPR016187">
    <property type="entry name" value="CTDL_fold"/>
</dbReference>
<dbReference type="Gene3D" id="3.30.200.20">
    <property type="entry name" value="Phosphorylase Kinase, domain 1"/>
    <property type="match status" value="1"/>
</dbReference>
<dbReference type="PROSITE" id="PS00108">
    <property type="entry name" value="PROTEIN_KINASE_ST"/>
    <property type="match status" value="1"/>
</dbReference>
<evidence type="ECO:0000259" key="6">
    <source>
        <dbReference type="PROSITE" id="PS50011"/>
    </source>
</evidence>
<comment type="caution">
    <text evidence="7">The sequence shown here is derived from an EMBL/GenBank/DDBJ whole genome shotgun (WGS) entry which is preliminary data.</text>
</comment>
<dbReference type="Pfam" id="PF00069">
    <property type="entry name" value="Pkinase"/>
    <property type="match status" value="1"/>
</dbReference>
<dbReference type="InterPro" id="IPR000719">
    <property type="entry name" value="Prot_kinase_dom"/>
</dbReference>
<evidence type="ECO:0000313" key="7">
    <source>
        <dbReference type="EMBL" id="RAL21000.1"/>
    </source>
</evidence>
<dbReference type="InterPro" id="IPR011009">
    <property type="entry name" value="Kinase-like_dom_sf"/>
</dbReference>
<evidence type="ECO:0000313" key="8">
    <source>
        <dbReference type="Proteomes" id="UP000249169"/>
    </source>
</evidence>
<dbReference type="EMBL" id="QHKO01000007">
    <property type="protein sequence ID" value="RAL21000.1"/>
    <property type="molecule type" value="Genomic_DNA"/>
</dbReference>
<reference evidence="7 8" key="1">
    <citation type="submission" date="2018-05" db="EMBL/GenBank/DDBJ databases">
        <title>Lujinxingia marina gen. nov. sp. nov., a new facultative anaerobic member of the class Deltaproteobacteria, and proposal of Lujinxingaceae fam. nov.</title>
        <authorList>
            <person name="Li C.-M."/>
        </authorList>
    </citation>
    <scope>NUCLEOTIDE SEQUENCE [LARGE SCALE GENOMIC DNA]</scope>
    <source>
        <strain evidence="7 8">B210</strain>
    </source>
</reference>
<dbReference type="GO" id="GO:0004674">
    <property type="term" value="F:protein serine/threonine kinase activity"/>
    <property type="evidence" value="ECO:0007669"/>
    <property type="project" value="TreeGrafter"/>
</dbReference>
<evidence type="ECO:0000256" key="4">
    <source>
        <dbReference type="ARBA" id="ARBA00022840"/>
    </source>
</evidence>
<feature type="binding site" evidence="5">
    <location>
        <position position="231"/>
    </location>
    <ligand>
        <name>ATP</name>
        <dbReference type="ChEBI" id="CHEBI:30616"/>
    </ligand>
</feature>
<dbReference type="InterPro" id="IPR008271">
    <property type="entry name" value="Ser/Thr_kinase_AS"/>
</dbReference>
<keyword evidence="8" id="KW-1185">Reference proteome</keyword>
<dbReference type="SUPFAM" id="SSF56436">
    <property type="entry name" value="C-type lectin-like"/>
    <property type="match status" value="1"/>
</dbReference>
<name>A0A328C538_9DELT</name>
<dbReference type="CDD" id="cd14014">
    <property type="entry name" value="STKc_PknB_like"/>
    <property type="match status" value="1"/>
</dbReference>
<dbReference type="InterPro" id="IPR017441">
    <property type="entry name" value="Protein_kinase_ATP_BS"/>
</dbReference>